<dbReference type="InterPro" id="IPR000595">
    <property type="entry name" value="cNMP-bd_dom"/>
</dbReference>
<dbReference type="PROSITE" id="PS50042">
    <property type="entry name" value="CNMP_BINDING_3"/>
    <property type="match status" value="1"/>
</dbReference>
<dbReference type="FunFam" id="1.10.10.10:FF:000028">
    <property type="entry name" value="Fumarate/nitrate reduction transcriptional regulator Fnr"/>
    <property type="match status" value="1"/>
</dbReference>
<dbReference type="Pfam" id="PF13545">
    <property type="entry name" value="HTH_Crp_2"/>
    <property type="match status" value="1"/>
</dbReference>
<gene>
    <name evidence="6" type="ORF">SAMN05421693_10885</name>
</gene>
<dbReference type="SMART" id="SM00100">
    <property type="entry name" value="cNMP"/>
    <property type="match status" value="1"/>
</dbReference>
<dbReference type="InterPro" id="IPR036390">
    <property type="entry name" value="WH_DNA-bd_sf"/>
</dbReference>
<dbReference type="Gene3D" id="1.10.10.10">
    <property type="entry name" value="Winged helix-like DNA-binding domain superfamily/Winged helix DNA-binding domain"/>
    <property type="match status" value="1"/>
</dbReference>
<dbReference type="SUPFAM" id="SSF51206">
    <property type="entry name" value="cAMP-binding domain-like"/>
    <property type="match status" value="1"/>
</dbReference>
<evidence type="ECO:0000313" key="6">
    <source>
        <dbReference type="EMBL" id="SEP86707.1"/>
    </source>
</evidence>
<dbReference type="AlphaFoldDB" id="A0A1H9BDA8"/>
<dbReference type="PROSITE" id="PS00042">
    <property type="entry name" value="HTH_CRP_1"/>
    <property type="match status" value="1"/>
</dbReference>
<dbReference type="InterPro" id="IPR036388">
    <property type="entry name" value="WH-like_DNA-bd_sf"/>
</dbReference>
<dbReference type="OrthoDB" id="7643467at2"/>
<proteinExistence type="predicted"/>
<keyword evidence="2" id="KW-0238">DNA-binding</keyword>
<dbReference type="GO" id="GO:0005829">
    <property type="term" value="C:cytosol"/>
    <property type="evidence" value="ECO:0007669"/>
    <property type="project" value="TreeGrafter"/>
</dbReference>
<dbReference type="Gene3D" id="2.60.120.10">
    <property type="entry name" value="Jelly Rolls"/>
    <property type="match status" value="1"/>
</dbReference>
<dbReference type="PANTHER" id="PTHR24567:SF75">
    <property type="entry name" value="FUMARATE AND NITRATE REDUCTION REGULATORY PROTEIN"/>
    <property type="match status" value="1"/>
</dbReference>
<dbReference type="STRING" id="867345.SAMN05421693_10885"/>
<organism evidence="6 7">
    <name type="scientific">Ectothiorhodospira magna</name>
    <dbReference type="NCBI Taxonomy" id="867345"/>
    <lineage>
        <taxon>Bacteria</taxon>
        <taxon>Pseudomonadati</taxon>
        <taxon>Pseudomonadota</taxon>
        <taxon>Gammaproteobacteria</taxon>
        <taxon>Chromatiales</taxon>
        <taxon>Ectothiorhodospiraceae</taxon>
        <taxon>Ectothiorhodospira</taxon>
    </lineage>
</organism>
<reference evidence="6 7" key="1">
    <citation type="submission" date="2016-10" db="EMBL/GenBank/DDBJ databases">
        <authorList>
            <person name="de Groot N.N."/>
        </authorList>
    </citation>
    <scope>NUCLEOTIDE SEQUENCE [LARGE SCALE GENOMIC DNA]</scope>
    <source>
        <strain evidence="6 7">B7-7</strain>
    </source>
</reference>
<dbReference type="SMART" id="SM00419">
    <property type="entry name" value="HTH_CRP"/>
    <property type="match status" value="1"/>
</dbReference>
<evidence type="ECO:0000256" key="3">
    <source>
        <dbReference type="ARBA" id="ARBA00023163"/>
    </source>
</evidence>
<dbReference type="InterPro" id="IPR050397">
    <property type="entry name" value="Env_Response_Regulators"/>
</dbReference>
<dbReference type="PROSITE" id="PS51063">
    <property type="entry name" value="HTH_CRP_2"/>
    <property type="match status" value="1"/>
</dbReference>
<dbReference type="CDD" id="cd00092">
    <property type="entry name" value="HTH_CRP"/>
    <property type="match status" value="1"/>
</dbReference>
<dbReference type="EMBL" id="FOFO01000008">
    <property type="protein sequence ID" value="SEP86707.1"/>
    <property type="molecule type" value="Genomic_DNA"/>
</dbReference>
<name>A0A1H9BDA8_9GAMM</name>
<evidence type="ECO:0000256" key="2">
    <source>
        <dbReference type="ARBA" id="ARBA00023125"/>
    </source>
</evidence>
<keyword evidence="3" id="KW-0804">Transcription</keyword>
<keyword evidence="1" id="KW-0805">Transcription regulation</keyword>
<dbReference type="NCBIfam" id="NF008365">
    <property type="entry name" value="PRK11161.1"/>
    <property type="match status" value="1"/>
</dbReference>
<evidence type="ECO:0000256" key="1">
    <source>
        <dbReference type="ARBA" id="ARBA00023015"/>
    </source>
</evidence>
<evidence type="ECO:0000313" key="7">
    <source>
        <dbReference type="Proteomes" id="UP000199496"/>
    </source>
</evidence>
<keyword evidence="7" id="KW-1185">Reference proteome</keyword>
<dbReference type="PRINTS" id="PR00034">
    <property type="entry name" value="HTHCRP"/>
</dbReference>
<dbReference type="InterPro" id="IPR018335">
    <property type="entry name" value="Tscrpt_reg_HTH_Crp-type_CS"/>
</dbReference>
<dbReference type="Pfam" id="PF00027">
    <property type="entry name" value="cNMP_binding"/>
    <property type="match status" value="1"/>
</dbReference>
<dbReference type="InterPro" id="IPR012318">
    <property type="entry name" value="HTH_CRP"/>
</dbReference>
<feature type="domain" description="HTH crp-type" evidence="5">
    <location>
        <begin position="160"/>
        <end position="233"/>
    </location>
</feature>
<evidence type="ECO:0000259" key="4">
    <source>
        <dbReference type="PROSITE" id="PS50042"/>
    </source>
</evidence>
<dbReference type="PANTHER" id="PTHR24567">
    <property type="entry name" value="CRP FAMILY TRANSCRIPTIONAL REGULATORY PROTEIN"/>
    <property type="match status" value="1"/>
</dbReference>
<dbReference type="GO" id="GO:0003700">
    <property type="term" value="F:DNA-binding transcription factor activity"/>
    <property type="evidence" value="ECO:0007669"/>
    <property type="project" value="InterPro"/>
</dbReference>
<accession>A0A1H9BDA8</accession>
<dbReference type="SUPFAM" id="SSF46785">
    <property type="entry name" value="Winged helix' DNA-binding domain"/>
    <property type="match status" value="1"/>
</dbReference>
<protein>
    <submittedName>
        <fullName evidence="6">CRP/FNR family transcriptional regulator, anaerobic regulatory protein</fullName>
    </submittedName>
</protein>
<dbReference type="InterPro" id="IPR018490">
    <property type="entry name" value="cNMP-bd_dom_sf"/>
</dbReference>
<dbReference type="InterPro" id="IPR014710">
    <property type="entry name" value="RmlC-like_jellyroll"/>
</dbReference>
<sequence length="255" mass="28308">MSSTNVTNIKALKQACKTCGLRDLCLPLGVATEDLSLLEGIISRKRPLQRRDVIYQAGDPLTCLYAVRTGSVKTFVLTNDGEEQVTGFHLPGELLGLDAINDGTHPCTALALETASVCEIPFHLLEELAGRTPRLQHQLLRIMSREIQTDEHLMTLLGHRASDARLAAFLLNLSRRFGMRGFSRHEFNLTMSRCEIGNYLGLAVETVSRMLSRFQDQGLIQVQRKFIIILDVDGLREIAGVHGHESRQSEQVSGS</sequence>
<dbReference type="CDD" id="cd00038">
    <property type="entry name" value="CAP_ED"/>
    <property type="match status" value="1"/>
</dbReference>
<dbReference type="RefSeq" id="WP_090205116.1">
    <property type="nucleotide sequence ID" value="NZ_FOFO01000008.1"/>
</dbReference>
<dbReference type="GO" id="GO:0003677">
    <property type="term" value="F:DNA binding"/>
    <property type="evidence" value="ECO:0007669"/>
    <property type="project" value="UniProtKB-KW"/>
</dbReference>
<feature type="domain" description="Cyclic nucleotide-binding" evidence="4">
    <location>
        <begin position="37"/>
        <end position="109"/>
    </location>
</feature>
<evidence type="ECO:0000259" key="5">
    <source>
        <dbReference type="PROSITE" id="PS51063"/>
    </source>
</evidence>
<dbReference type="Proteomes" id="UP000199496">
    <property type="component" value="Unassembled WGS sequence"/>
</dbReference>